<accession>A0AAV4Z244</accession>
<keyword evidence="2" id="KW-1185">Reference proteome</keyword>
<gene>
    <name evidence="1" type="ORF">OICFNHDK_0511</name>
</gene>
<comment type="caution">
    <text evidence="1">The sequence shown here is derived from an EMBL/GenBank/DDBJ whole genome shotgun (WGS) entry which is preliminary data.</text>
</comment>
<dbReference type="EMBL" id="BPQF01000003">
    <property type="protein sequence ID" value="GJD38071.1"/>
    <property type="molecule type" value="Genomic_DNA"/>
</dbReference>
<organism evidence="1 2">
    <name type="scientific">Methylobacterium bullatum</name>
    <dbReference type="NCBI Taxonomy" id="570505"/>
    <lineage>
        <taxon>Bacteria</taxon>
        <taxon>Pseudomonadati</taxon>
        <taxon>Pseudomonadota</taxon>
        <taxon>Alphaproteobacteria</taxon>
        <taxon>Hyphomicrobiales</taxon>
        <taxon>Methylobacteriaceae</taxon>
        <taxon>Methylobacterium</taxon>
    </lineage>
</organism>
<protein>
    <submittedName>
        <fullName evidence="1">Uncharacterized protein</fullName>
    </submittedName>
</protein>
<evidence type="ECO:0000313" key="1">
    <source>
        <dbReference type="EMBL" id="GJD38071.1"/>
    </source>
</evidence>
<evidence type="ECO:0000313" key="2">
    <source>
        <dbReference type="Proteomes" id="UP001055307"/>
    </source>
</evidence>
<dbReference type="Proteomes" id="UP001055307">
    <property type="component" value="Unassembled WGS sequence"/>
</dbReference>
<proteinExistence type="predicted"/>
<dbReference type="RefSeq" id="WP_147830625.1">
    <property type="nucleotide sequence ID" value="NZ_BPQF01000003.1"/>
</dbReference>
<dbReference type="AlphaFoldDB" id="A0AAV4Z244"/>
<reference evidence="1" key="1">
    <citation type="journal article" date="2016" name="Front. Microbiol.">
        <title>Genome Sequence of the Piezophilic, Mesophilic Sulfate-Reducing Bacterium Desulfovibrio indicus J2T.</title>
        <authorList>
            <person name="Cao J."/>
            <person name="Maignien L."/>
            <person name="Shao Z."/>
            <person name="Alain K."/>
            <person name="Jebbar M."/>
        </authorList>
    </citation>
    <scope>NUCLEOTIDE SEQUENCE</scope>
    <source>
        <strain evidence="1">DSM 21893</strain>
    </source>
</reference>
<name>A0AAV4Z244_9HYPH</name>
<sequence>MPCHPCIDSQDQYVRPKSLVTFETAADGVWLVSAHDASDNDILPELEDLQRRALASEILEDYRHARGSGPPTGS</sequence>
<reference evidence="1" key="2">
    <citation type="submission" date="2021-08" db="EMBL/GenBank/DDBJ databases">
        <authorList>
            <person name="Tani A."/>
            <person name="Ola A."/>
            <person name="Ogura Y."/>
            <person name="Katsura K."/>
            <person name="Hayashi T."/>
        </authorList>
    </citation>
    <scope>NUCLEOTIDE SEQUENCE</scope>
    <source>
        <strain evidence="1">DSM 21893</strain>
    </source>
</reference>